<evidence type="ECO:0000313" key="2">
    <source>
        <dbReference type="EMBL" id="TFY62014.1"/>
    </source>
</evidence>
<name>A0A4Y9YHI6_9APHY</name>
<evidence type="ECO:0000313" key="3">
    <source>
        <dbReference type="Proteomes" id="UP000298390"/>
    </source>
</evidence>
<proteinExistence type="predicted"/>
<dbReference type="Proteomes" id="UP000298390">
    <property type="component" value="Unassembled WGS sequence"/>
</dbReference>
<protein>
    <submittedName>
        <fullName evidence="2">Uncharacterized protein</fullName>
    </submittedName>
</protein>
<dbReference type="InterPro" id="IPR045469">
    <property type="entry name" value="Nis1"/>
</dbReference>
<dbReference type="Pfam" id="PF19271">
    <property type="entry name" value="Nis1"/>
    <property type="match status" value="1"/>
</dbReference>
<evidence type="ECO:0000256" key="1">
    <source>
        <dbReference type="SAM" id="SignalP"/>
    </source>
</evidence>
<feature type="chain" id="PRO_5021428513" evidence="1">
    <location>
        <begin position="21"/>
        <end position="146"/>
    </location>
</feature>
<gene>
    <name evidence="2" type="ORF">EVJ58_g4139</name>
</gene>
<dbReference type="AlphaFoldDB" id="A0A4Y9YHI6"/>
<keyword evidence="1" id="KW-0732">Signal</keyword>
<accession>A0A4Y9YHI6</accession>
<reference evidence="2 3" key="1">
    <citation type="submission" date="2019-01" db="EMBL/GenBank/DDBJ databases">
        <title>Genome sequencing of the rare red list fungi Fomitopsis rosea.</title>
        <authorList>
            <person name="Buettner E."/>
            <person name="Kellner H."/>
        </authorList>
    </citation>
    <scope>NUCLEOTIDE SEQUENCE [LARGE SCALE GENOMIC DNA]</scope>
    <source>
        <strain evidence="2 3">DSM 105464</strain>
    </source>
</reference>
<feature type="signal peptide" evidence="1">
    <location>
        <begin position="1"/>
        <end position="20"/>
    </location>
</feature>
<comment type="caution">
    <text evidence="2">The sequence shown here is derived from an EMBL/GenBank/DDBJ whole genome shotgun (WGS) entry which is preliminary data.</text>
</comment>
<dbReference type="EMBL" id="SEKV01000184">
    <property type="protein sequence ID" value="TFY62014.1"/>
    <property type="molecule type" value="Genomic_DNA"/>
</dbReference>
<organism evidence="2 3">
    <name type="scientific">Rhodofomes roseus</name>
    <dbReference type="NCBI Taxonomy" id="34475"/>
    <lineage>
        <taxon>Eukaryota</taxon>
        <taxon>Fungi</taxon>
        <taxon>Dikarya</taxon>
        <taxon>Basidiomycota</taxon>
        <taxon>Agaricomycotina</taxon>
        <taxon>Agaricomycetes</taxon>
        <taxon>Polyporales</taxon>
        <taxon>Rhodofomes</taxon>
    </lineage>
</organism>
<sequence length="146" mass="15154">MFASVKSLLVCGALALAAAAQNINIALPEALVTVNPGDNITVQVIKPNSLTGSTEVGIAICLKSCTGYTGGCDAVDTTEALGSVLLTSSWAPVYHPDEWYPYQNFTVTVPTSFQSGQAILTATHFALLGAGPYPYTDTANQTINVA</sequence>